<organism evidence="5 6">
    <name type="scientific">Rhodotorula toruloides</name>
    <name type="common">Yeast</name>
    <name type="synonym">Rhodosporidium toruloides</name>
    <dbReference type="NCBI Taxonomy" id="5286"/>
    <lineage>
        <taxon>Eukaryota</taxon>
        <taxon>Fungi</taxon>
        <taxon>Dikarya</taxon>
        <taxon>Basidiomycota</taxon>
        <taxon>Pucciniomycotina</taxon>
        <taxon>Microbotryomycetes</taxon>
        <taxon>Sporidiobolales</taxon>
        <taxon>Sporidiobolaceae</taxon>
        <taxon>Rhodotorula</taxon>
    </lineage>
</organism>
<reference evidence="5 6" key="1">
    <citation type="journal article" date="2018" name="Elife">
        <title>Functional genomics of lipid metabolism in the oleaginous yeast Rhodosporidium toruloides.</title>
        <authorList>
            <person name="Coradetti S.T."/>
            <person name="Pinel D."/>
            <person name="Geiselman G."/>
            <person name="Ito M."/>
            <person name="Mondo S."/>
            <person name="Reilly M.C."/>
            <person name="Cheng Y.F."/>
            <person name="Bauer S."/>
            <person name="Grigoriev I."/>
            <person name="Gladden J.M."/>
            <person name="Simmons B.A."/>
            <person name="Brem R."/>
            <person name="Arkin A.P."/>
            <person name="Skerker J.M."/>
        </authorList>
    </citation>
    <scope>NUCLEOTIDE SEQUENCE [LARGE SCALE GENOMIC DNA]</scope>
    <source>
        <strain evidence="5 6">NBRC 0880</strain>
    </source>
</reference>
<proteinExistence type="predicted"/>
<dbReference type="InterPro" id="IPR036875">
    <property type="entry name" value="Znf_CCHC_sf"/>
</dbReference>
<feature type="region of interest" description="Disordered" evidence="3">
    <location>
        <begin position="69"/>
        <end position="103"/>
    </location>
</feature>
<dbReference type="GO" id="GO:0006397">
    <property type="term" value="P:mRNA processing"/>
    <property type="evidence" value="ECO:0007669"/>
    <property type="project" value="UniProtKB-KW"/>
</dbReference>
<feature type="compositionally biased region" description="Basic and acidic residues" evidence="3">
    <location>
        <begin position="69"/>
        <end position="89"/>
    </location>
</feature>
<dbReference type="EMBL" id="LCTV02000006">
    <property type="protein sequence ID" value="PRQ74566.1"/>
    <property type="molecule type" value="Genomic_DNA"/>
</dbReference>
<dbReference type="SUPFAM" id="SSF57756">
    <property type="entry name" value="Retrovirus zinc finger-like domains"/>
    <property type="match status" value="1"/>
</dbReference>
<dbReference type="Proteomes" id="UP000239560">
    <property type="component" value="Unassembled WGS sequence"/>
</dbReference>
<dbReference type="SMART" id="SM00343">
    <property type="entry name" value="ZnF_C2HC"/>
    <property type="match status" value="1"/>
</dbReference>
<keyword evidence="2" id="KW-0479">Metal-binding</keyword>
<dbReference type="PROSITE" id="PS50158">
    <property type="entry name" value="ZF_CCHC"/>
    <property type="match status" value="1"/>
</dbReference>
<feature type="compositionally biased region" description="Low complexity" evidence="3">
    <location>
        <begin position="16"/>
        <end position="27"/>
    </location>
</feature>
<keyword evidence="1" id="KW-0507">mRNA processing</keyword>
<evidence type="ECO:0000256" key="3">
    <source>
        <dbReference type="SAM" id="MobiDB-lite"/>
    </source>
</evidence>
<gene>
    <name evidence="5" type="ORF">AAT19DRAFT_14919</name>
</gene>
<dbReference type="AlphaFoldDB" id="A0A2T0A9G6"/>
<protein>
    <recommendedName>
        <fullName evidence="4">CCHC-type domain-containing protein</fullName>
    </recommendedName>
</protein>
<evidence type="ECO:0000313" key="6">
    <source>
        <dbReference type="Proteomes" id="UP000239560"/>
    </source>
</evidence>
<feature type="domain" description="CCHC-type" evidence="4">
    <location>
        <begin position="347"/>
        <end position="362"/>
    </location>
</feature>
<comment type="caution">
    <text evidence="5">The sequence shown here is derived from an EMBL/GenBank/DDBJ whole genome shotgun (WGS) entry which is preliminary data.</text>
</comment>
<feature type="region of interest" description="Disordered" evidence="3">
    <location>
        <begin position="1"/>
        <end position="27"/>
    </location>
</feature>
<evidence type="ECO:0000256" key="2">
    <source>
        <dbReference type="PROSITE-ProRule" id="PRU00047"/>
    </source>
</evidence>
<evidence type="ECO:0000259" key="4">
    <source>
        <dbReference type="PROSITE" id="PS50158"/>
    </source>
</evidence>
<keyword evidence="2" id="KW-0863">Zinc-finger</keyword>
<keyword evidence="2" id="KW-0862">Zinc</keyword>
<accession>A0A2T0A9G6</accession>
<evidence type="ECO:0000256" key="1">
    <source>
        <dbReference type="ARBA" id="ARBA00022664"/>
    </source>
</evidence>
<evidence type="ECO:0000313" key="5">
    <source>
        <dbReference type="EMBL" id="PRQ74566.1"/>
    </source>
</evidence>
<sequence length="377" mass="41835">MSGTGSVGAAGRSEAEQQAQEPSAAQLEAHQTALVALGWAAVTDEQVKASWRQQQAILQANKTTNEERWIRIEEKKDQERAAKERKEGGRQGPIWSEAGTDAEREEIASTSDDTIPQHLYERIIKGQPLPIYYLRTTHLTQTYKDDTNALTKRIRQVERPLSREDDYKMAENLGEHISCLNKFSKMVSDLASTPGSKITTDGAQMIKNYVSLVMTRHADCDTDEKKLELLLYDIGQRRLLTKEEGSGKRINIAKEDLKALDEARAERRDMAMAYGNGLPNVYDYLPTSSTAMPQLIRSTRTKRPSVDSHPIAQRTPSARFTPYQKGDGGKKVGNYGEGGSGHSFRVCYGCGKKGHSARTCRNVDAKCDGASISRLAP</sequence>
<name>A0A2T0A9G6_RHOTO</name>
<dbReference type="GO" id="GO:0008270">
    <property type="term" value="F:zinc ion binding"/>
    <property type="evidence" value="ECO:0007669"/>
    <property type="project" value="UniProtKB-KW"/>
</dbReference>
<dbReference type="GO" id="GO:0003676">
    <property type="term" value="F:nucleic acid binding"/>
    <property type="evidence" value="ECO:0007669"/>
    <property type="project" value="InterPro"/>
</dbReference>
<dbReference type="InterPro" id="IPR001878">
    <property type="entry name" value="Znf_CCHC"/>
</dbReference>